<evidence type="ECO:0000313" key="2">
    <source>
        <dbReference type="EMBL" id="GGT91563.1"/>
    </source>
</evidence>
<dbReference type="Proteomes" id="UP000646776">
    <property type="component" value="Unassembled WGS sequence"/>
</dbReference>
<dbReference type="AlphaFoldDB" id="A0A918M0I2"/>
<dbReference type="EMBL" id="BMSA01000039">
    <property type="protein sequence ID" value="GGT91563.1"/>
    <property type="molecule type" value="Genomic_DNA"/>
</dbReference>
<feature type="compositionally biased region" description="Basic residues" evidence="1">
    <location>
        <begin position="98"/>
        <end position="108"/>
    </location>
</feature>
<organism evidence="2 3">
    <name type="scientific">Streptomyces phaeofaciens</name>
    <dbReference type="NCBI Taxonomy" id="68254"/>
    <lineage>
        <taxon>Bacteria</taxon>
        <taxon>Bacillati</taxon>
        <taxon>Actinomycetota</taxon>
        <taxon>Actinomycetes</taxon>
        <taxon>Kitasatosporales</taxon>
        <taxon>Streptomycetaceae</taxon>
        <taxon>Streptomyces</taxon>
    </lineage>
</organism>
<gene>
    <name evidence="2" type="ORF">GCM10010226_81970</name>
</gene>
<name>A0A918M0I2_9ACTN</name>
<reference evidence="2" key="1">
    <citation type="journal article" date="2014" name="Int. J. Syst. Evol. Microbiol.">
        <title>Complete genome sequence of Corynebacterium casei LMG S-19264T (=DSM 44701T), isolated from a smear-ripened cheese.</title>
        <authorList>
            <consortium name="US DOE Joint Genome Institute (JGI-PGF)"/>
            <person name="Walter F."/>
            <person name="Albersmeier A."/>
            <person name="Kalinowski J."/>
            <person name="Ruckert C."/>
        </authorList>
    </citation>
    <scope>NUCLEOTIDE SEQUENCE</scope>
    <source>
        <strain evidence="2">JCM 4125</strain>
    </source>
</reference>
<reference evidence="2" key="2">
    <citation type="submission" date="2020-09" db="EMBL/GenBank/DDBJ databases">
        <authorList>
            <person name="Sun Q."/>
            <person name="Ohkuma M."/>
        </authorList>
    </citation>
    <scope>NUCLEOTIDE SEQUENCE</scope>
    <source>
        <strain evidence="2">JCM 4125</strain>
    </source>
</reference>
<keyword evidence="3" id="KW-1185">Reference proteome</keyword>
<sequence>MALRVVCPDAEEVGDGGMHGIELGVGVLHLGLVGYNTQAFEDRDPLDAGRVEDPNIPQAAVETEDIAHPRLGQTPRAGTVLTSVDVLVRQLDPPPRVRLSHGTKVRGRHSMEGPARRVQERVIPYSGVLRHHKIPDRAE</sequence>
<evidence type="ECO:0000256" key="1">
    <source>
        <dbReference type="SAM" id="MobiDB-lite"/>
    </source>
</evidence>
<accession>A0A918M0I2</accession>
<protein>
    <submittedName>
        <fullName evidence="2">Uncharacterized protein</fullName>
    </submittedName>
</protein>
<proteinExistence type="predicted"/>
<evidence type="ECO:0000313" key="3">
    <source>
        <dbReference type="Proteomes" id="UP000646776"/>
    </source>
</evidence>
<comment type="caution">
    <text evidence="2">The sequence shown here is derived from an EMBL/GenBank/DDBJ whole genome shotgun (WGS) entry which is preliminary data.</text>
</comment>
<feature type="region of interest" description="Disordered" evidence="1">
    <location>
        <begin position="93"/>
        <end position="114"/>
    </location>
</feature>